<gene>
    <name evidence="2" type="ORF">BINO364_LOCUS2544</name>
</gene>
<dbReference type="Proteomes" id="UP000838878">
    <property type="component" value="Chromosome 10"/>
</dbReference>
<sequence length="176" mass="21029">MLVLNHEKLRSFMDNGNSAPRTNDEALSNNSETEQKNDETSVSIEPVEQELPKFEETVNIVIEDVENQDEVLDLNEPATDNPLALQIPDVDNFEEDFIPMRDEDFLYNDLIHKDPNEIMDTAAGFVPIPIFRKKKKPQKPRQPFASRRYFRRPYPYRRLYYFYPYYRYYPSSLRFY</sequence>
<evidence type="ECO:0000313" key="2">
    <source>
        <dbReference type="EMBL" id="CAH0715647.1"/>
    </source>
</evidence>
<evidence type="ECO:0000313" key="3">
    <source>
        <dbReference type="Proteomes" id="UP000838878"/>
    </source>
</evidence>
<feature type="region of interest" description="Disordered" evidence="1">
    <location>
        <begin position="12"/>
        <end position="42"/>
    </location>
</feature>
<dbReference type="AlphaFoldDB" id="A0A8J9VPQ2"/>
<reference evidence="2" key="1">
    <citation type="submission" date="2021-12" db="EMBL/GenBank/DDBJ databases">
        <authorList>
            <person name="Martin H S."/>
        </authorList>
    </citation>
    <scope>NUCLEOTIDE SEQUENCE</scope>
</reference>
<name>A0A8J9VPQ2_9NEOP</name>
<feature type="compositionally biased region" description="Polar residues" evidence="1">
    <location>
        <begin position="14"/>
        <end position="32"/>
    </location>
</feature>
<dbReference type="EMBL" id="OV170230">
    <property type="protein sequence ID" value="CAH0715647.1"/>
    <property type="molecule type" value="Genomic_DNA"/>
</dbReference>
<dbReference type="OrthoDB" id="7232756at2759"/>
<accession>A0A8J9VPQ2</accession>
<feature type="non-terminal residue" evidence="2">
    <location>
        <position position="176"/>
    </location>
</feature>
<organism evidence="2 3">
    <name type="scientific">Brenthis ino</name>
    <name type="common">lesser marbled fritillary</name>
    <dbReference type="NCBI Taxonomy" id="405034"/>
    <lineage>
        <taxon>Eukaryota</taxon>
        <taxon>Metazoa</taxon>
        <taxon>Ecdysozoa</taxon>
        <taxon>Arthropoda</taxon>
        <taxon>Hexapoda</taxon>
        <taxon>Insecta</taxon>
        <taxon>Pterygota</taxon>
        <taxon>Neoptera</taxon>
        <taxon>Endopterygota</taxon>
        <taxon>Lepidoptera</taxon>
        <taxon>Glossata</taxon>
        <taxon>Ditrysia</taxon>
        <taxon>Papilionoidea</taxon>
        <taxon>Nymphalidae</taxon>
        <taxon>Heliconiinae</taxon>
        <taxon>Argynnini</taxon>
        <taxon>Brenthis</taxon>
    </lineage>
</organism>
<keyword evidence="3" id="KW-1185">Reference proteome</keyword>
<evidence type="ECO:0000256" key="1">
    <source>
        <dbReference type="SAM" id="MobiDB-lite"/>
    </source>
</evidence>
<proteinExistence type="predicted"/>
<protein>
    <submittedName>
        <fullName evidence="2">Uncharacterized protein</fullName>
    </submittedName>
</protein>